<organism evidence="5 6">
    <name type="scientific">Halocaridina rubra</name>
    <name type="common">Hawaiian red shrimp</name>
    <dbReference type="NCBI Taxonomy" id="373956"/>
    <lineage>
        <taxon>Eukaryota</taxon>
        <taxon>Metazoa</taxon>
        <taxon>Ecdysozoa</taxon>
        <taxon>Arthropoda</taxon>
        <taxon>Crustacea</taxon>
        <taxon>Multicrustacea</taxon>
        <taxon>Malacostraca</taxon>
        <taxon>Eumalacostraca</taxon>
        <taxon>Eucarida</taxon>
        <taxon>Decapoda</taxon>
        <taxon>Pleocyemata</taxon>
        <taxon>Caridea</taxon>
        <taxon>Atyoidea</taxon>
        <taxon>Atyidae</taxon>
        <taxon>Halocaridina</taxon>
    </lineage>
</organism>
<feature type="domain" description="DisA/LigA helix-hairpin-helix motif" evidence="3">
    <location>
        <begin position="163"/>
        <end position="210"/>
    </location>
</feature>
<evidence type="ECO:0000259" key="3">
    <source>
        <dbReference type="Pfam" id="PF12826"/>
    </source>
</evidence>
<accession>A0AAN8WM44</accession>
<dbReference type="AlphaFoldDB" id="A0AAN8WM44"/>
<comment type="caution">
    <text evidence="5">The sequence shown here is derived from an EMBL/GenBank/DDBJ whole genome shotgun (WGS) entry which is preliminary data.</text>
</comment>
<gene>
    <name evidence="5" type="ORF">SK128_026324</name>
</gene>
<dbReference type="InterPro" id="IPR010994">
    <property type="entry name" value="RuvA_2-like"/>
</dbReference>
<protein>
    <recommendedName>
        <fullName evidence="7">Fanconi anemia core complex-associated protein 24</fullName>
    </recommendedName>
</protein>
<dbReference type="PANTHER" id="PTHR31786">
    <property type="entry name" value="FANCONI ANEMIA CORE COMPLEX-ASSOCIATED PROTEIN 24"/>
    <property type="match status" value="1"/>
</dbReference>
<evidence type="ECO:0000256" key="2">
    <source>
        <dbReference type="ARBA" id="ARBA00023204"/>
    </source>
</evidence>
<dbReference type="CDD" id="cd20076">
    <property type="entry name" value="XPF_nuclease_FAAP24"/>
    <property type="match status" value="1"/>
</dbReference>
<dbReference type="Gene3D" id="1.10.150.20">
    <property type="entry name" value="5' to 3' exonuclease, C-terminal subdomain"/>
    <property type="match status" value="1"/>
</dbReference>
<evidence type="ECO:0000259" key="4">
    <source>
        <dbReference type="Pfam" id="PF17949"/>
    </source>
</evidence>
<feature type="domain" description="Fanconi anemia core complex-associated protein 24 pseudonuclease" evidence="4">
    <location>
        <begin position="10"/>
        <end position="132"/>
    </location>
</feature>
<dbReference type="InterPro" id="IPR041663">
    <property type="entry name" value="DisA/LigA_HHH"/>
</dbReference>
<dbReference type="GO" id="GO:0003682">
    <property type="term" value="F:chromatin binding"/>
    <property type="evidence" value="ECO:0007669"/>
    <property type="project" value="TreeGrafter"/>
</dbReference>
<evidence type="ECO:0000313" key="6">
    <source>
        <dbReference type="Proteomes" id="UP001381693"/>
    </source>
</evidence>
<dbReference type="EMBL" id="JAXCGZ010018110">
    <property type="protein sequence ID" value="KAK7067532.1"/>
    <property type="molecule type" value="Genomic_DNA"/>
</dbReference>
<dbReference type="Proteomes" id="UP001381693">
    <property type="component" value="Unassembled WGS sequence"/>
</dbReference>
<dbReference type="InterPro" id="IPR040646">
    <property type="entry name" value="PND"/>
</dbReference>
<dbReference type="PANTHER" id="PTHR31786:SF2">
    <property type="entry name" value="FANCONI ANEMIA CORE COMPLEX-ASSOCIATED PROTEIN 24"/>
    <property type="match status" value="1"/>
</dbReference>
<dbReference type="Gene3D" id="3.40.50.10130">
    <property type="match status" value="1"/>
</dbReference>
<evidence type="ECO:0000256" key="1">
    <source>
        <dbReference type="ARBA" id="ARBA00022763"/>
    </source>
</evidence>
<reference evidence="5 6" key="1">
    <citation type="submission" date="2023-11" db="EMBL/GenBank/DDBJ databases">
        <title>Halocaridina rubra genome assembly.</title>
        <authorList>
            <person name="Smith C."/>
        </authorList>
    </citation>
    <scope>NUCLEOTIDE SEQUENCE [LARGE SCALE GENOMIC DNA]</scope>
    <source>
        <strain evidence="5">EP-1</strain>
        <tissue evidence="5">Whole</tissue>
    </source>
</reference>
<keyword evidence="6" id="KW-1185">Reference proteome</keyword>
<evidence type="ECO:0000313" key="5">
    <source>
        <dbReference type="EMBL" id="KAK7067532.1"/>
    </source>
</evidence>
<keyword evidence="1" id="KW-0227">DNA damage</keyword>
<keyword evidence="2" id="KW-0234">DNA repair</keyword>
<dbReference type="Pfam" id="PF12826">
    <property type="entry name" value="HHH_2"/>
    <property type="match status" value="1"/>
</dbReference>
<proteinExistence type="predicted"/>
<dbReference type="GO" id="GO:0036297">
    <property type="term" value="P:interstrand cross-link repair"/>
    <property type="evidence" value="ECO:0007669"/>
    <property type="project" value="InterPro"/>
</dbReference>
<dbReference type="Pfam" id="PF17949">
    <property type="entry name" value="PND"/>
    <property type="match status" value="1"/>
</dbReference>
<name>A0AAN8WM44_HALRR</name>
<evidence type="ECO:0008006" key="7">
    <source>
        <dbReference type="Google" id="ProtNLM"/>
    </source>
</evidence>
<sequence>MSSPVVTKPSVPEGCIYVSVAWNKTQLGNNLAKLSNVVFLDGLGVVDFHPSNNVAVIFISEAELLSENAYRTRVVKFRQANTDMRRVVIVQITSLTSNLYGPLQKFVVLELGLSLMSVSTTDEAAQLLAQMVTCEAKINSNPFRMKTKPKSPDAALLAATTMIPSLGKKRALQLLKQFGSLKSLSNASQESIAEIVGHSSASVVYNFFHSGS</sequence>
<dbReference type="InterPro" id="IPR026985">
    <property type="entry name" value="FAAP24"/>
</dbReference>
<dbReference type="GO" id="GO:0043240">
    <property type="term" value="C:Fanconi anaemia nuclear complex"/>
    <property type="evidence" value="ECO:0007669"/>
    <property type="project" value="InterPro"/>
</dbReference>
<dbReference type="SUPFAM" id="SSF47781">
    <property type="entry name" value="RuvA domain 2-like"/>
    <property type="match status" value="1"/>
</dbReference>